<sequence>MRLCLSLSCSSLTLSFTLCTRYLRPIRHHRPDHTTAANSERVDGATRFYASPPADIHIKGARRPRASSGVCRCRTSD</sequence>
<dbReference type="AlphaFoldDB" id="A0A4Q9PBZ0"/>
<name>A0A4Q9PBZ0_9APHY</name>
<keyword evidence="4" id="KW-1185">Reference proteome</keyword>
<keyword evidence="1" id="KW-0732">Signal</keyword>
<accession>A0A4Q9PBZ0</accession>
<dbReference type="EMBL" id="ML145258">
    <property type="protein sequence ID" value="TBU52294.1"/>
    <property type="molecule type" value="Genomic_DNA"/>
</dbReference>
<proteinExistence type="predicted"/>
<organism evidence="3 4">
    <name type="scientific">Dichomitus squalens</name>
    <dbReference type="NCBI Taxonomy" id="114155"/>
    <lineage>
        <taxon>Eukaryota</taxon>
        <taxon>Fungi</taxon>
        <taxon>Dikarya</taxon>
        <taxon>Basidiomycota</taxon>
        <taxon>Agaricomycotina</taxon>
        <taxon>Agaricomycetes</taxon>
        <taxon>Polyporales</taxon>
        <taxon>Polyporaceae</taxon>
        <taxon>Dichomitus</taxon>
    </lineage>
</organism>
<feature type="chain" id="PRO_5040597633" description="Secreted protein" evidence="1">
    <location>
        <begin position="20"/>
        <end position="77"/>
    </location>
</feature>
<evidence type="ECO:0000313" key="3">
    <source>
        <dbReference type="EMBL" id="TBU52294.1"/>
    </source>
</evidence>
<gene>
    <name evidence="3" type="ORF">BD310DRAFT_940596</name>
    <name evidence="2" type="ORF">BD311DRAFT_754729</name>
</gene>
<dbReference type="Proteomes" id="UP000292957">
    <property type="component" value="Unassembled WGS sequence"/>
</dbReference>
<dbReference type="EMBL" id="ML143406">
    <property type="protein sequence ID" value="TBU30365.1"/>
    <property type="molecule type" value="Genomic_DNA"/>
</dbReference>
<evidence type="ECO:0000256" key="1">
    <source>
        <dbReference type="SAM" id="SignalP"/>
    </source>
</evidence>
<evidence type="ECO:0000313" key="4">
    <source>
        <dbReference type="Proteomes" id="UP000292082"/>
    </source>
</evidence>
<protein>
    <recommendedName>
        <fullName evidence="5">Secreted protein</fullName>
    </recommendedName>
</protein>
<feature type="signal peptide" evidence="1">
    <location>
        <begin position="1"/>
        <end position="19"/>
    </location>
</feature>
<dbReference type="Proteomes" id="UP000292082">
    <property type="component" value="Unassembled WGS sequence"/>
</dbReference>
<evidence type="ECO:0000313" key="2">
    <source>
        <dbReference type="EMBL" id="TBU30365.1"/>
    </source>
</evidence>
<reference evidence="3 4" key="1">
    <citation type="submission" date="2019-01" db="EMBL/GenBank/DDBJ databases">
        <title>Draft genome sequences of three monokaryotic isolates of the white-rot basidiomycete fungus Dichomitus squalens.</title>
        <authorList>
            <consortium name="DOE Joint Genome Institute"/>
            <person name="Lopez S.C."/>
            <person name="Andreopoulos B."/>
            <person name="Pangilinan J."/>
            <person name="Lipzen A."/>
            <person name="Riley R."/>
            <person name="Ahrendt S."/>
            <person name="Ng V."/>
            <person name="Barry K."/>
            <person name="Daum C."/>
            <person name="Grigoriev I.V."/>
            <person name="Hilden K.S."/>
            <person name="Makela M.R."/>
            <person name="de Vries R.P."/>
        </authorList>
    </citation>
    <scope>NUCLEOTIDE SEQUENCE [LARGE SCALE GENOMIC DNA]</scope>
    <source>
        <strain evidence="3 4">CBS 464.89</strain>
        <strain evidence="2">OM18370.1</strain>
    </source>
</reference>
<evidence type="ECO:0008006" key="5">
    <source>
        <dbReference type="Google" id="ProtNLM"/>
    </source>
</evidence>